<reference evidence="2" key="1">
    <citation type="submission" date="2013-11" db="EMBL/GenBank/DDBJ databases">
        <title>Genome sequence of the fusiform rust pathogen reveals effectors for host alternation and coevolution with pine.</title>
        <authorList>
            <consortium name="DOE Joint Genome Institute"/>
            <person name="Smith K."/>
            <person name="Pendleton A."/>
            <person name="Kubisiak T."/>
            <person name="Anderson C."/>
            <person name="Salamov A."/>
            <person name="Aerts A."/>
            <person name="Riley R."/>
            <person name="Clum A."/>
            <person name="Lindquist E."/>
            <person name="Ence D."/>
            <person name="Campbell M."/>
            <person name="Kronenberg Z."/>
            <person name="Feau N."/>
            <person name="Dhillon B."/>
            <person name="Hamelin R."/>
            <person name="Burleigh J."/>
            <person name="Smith J."/>
            <person name="Yandell M."/>
            <person name="Nelson C."/>
            <person name="Grigoriev I."/>
            <person name="Davis J."/>
        </authorList>
    </citation>
    <scope>NUCLEOTIDE SEQUENCE</scope>
    <source>
        <strain evidence="2">G11</strain>
    </source>
</reference>
<feature type="compositionally biased region" description="Polar residues" evidence="1">
    <location>
        <begin position="169"/>
        <end position="186"/>
    </location>
</feature>
<dbReference type="AlphaFoldDB" id="A0A9P6T8I4"/>
<evidence type="ECO:0000313" key="3">
    <source>
        <dbReference type="Proteomes" id="UP000886653"/>
    </source>
</evidence>
<keyword evidence="3" id="KW-1185">Reference proteome</keyword>
<comment type="caution">
    <text evidence="2">The sequence shown here is derived from an EMBL/GenBank/DDBJ whole genome shotgun (WGS) entry which is preliminary data.</text>
</comment>
<accession>A0A9P6T8I4</accession>
<feature type="region of interest" description="Disordered" evidence="1">
    <location>
        <begin position="101"/>
        <end position="186"/>
    </location>
</feature>
<protein>
    <submittedName>
        <fullName evidence="2">Uncharacterized protein</fullName>
    </submittedName>
</protein>
<name>A0A9P6T8I4_9BASI</name>
<proteinExistence type="predicted"/>
<evidence type="ECO:0000313" key="2">
    <source>
        <dbReference type="EMBL" id="KAG0142615.1"/>
    </source>
</evidence>
<dbReference type="EMBL" id="MU167343">
    <property type="protein sequence ID" value="KAG0142615.1"/>
    <property type="molecule type" value="Genomic_DNA"/>
</dbReference>
<dbReference type="Proteomes" id="UP000886653">
    <property type="component" value="Unassembled WGS sequence"/>
</dbReference>
<gene>
    <name evidence="2" type="ORF">CROQUDRAFT_109740</name>
</gene>
<organism evidence="2 3">
    <name type="scientific">Cronartium quercuum f. sp. fusiforme G11</name>
    <dbReference type="NCBI Taxonomy" id="708437"/>
    <lineage>
        <taxon>Eukaryota</taxon>
        <taxon>Fungi</taxon>
        <taxon>Dikarya</taxon>
        <taxon>Basidiomycota</taxon>
        <taxon>Pucciniomycotina</taxon>
        <taxon>Pucciniomycetes</taxon>
        <taxon>Pucciniales</taxon>
        <taxon>Coleosporiaceae</taxon>
        <taxon>Cronartium</taxon>
    </lineage>
</organism>
<sequence length="186" mass="20782">MEIQIVRAYTSPGLGNRKLLNLCLRHAVGTLSTYRKKPIKWNTISKASSFDDFFSTAFSCNSPRDCASTRPKILASHYPEPKLSTHHPFGRRDRASWNRKRADLGPATPGNPNKPDPFTPQTRTDAFDPLGNTQTPDQLPRPTLSLCKAAPSKKGSARLPNRLRDSPHRSSITTAPNNWPENPNRQ</sequence>
<evidence type="ECO:0000256" key="1">
    <source>
        <dbReference type="SAM" id="MobiDB-lite"/>
    </source>
</evidence>